<dbReference type="InterPro" id="IPR003838">
    <property type="entry name" value="ABC3_permease_C"/>
</dbReference>
<proteinExistence type="predicted"/>
<feature type="transmembrane region" description="Helical" evidence="6">
    <location>
        <begin position="431"/>
        <end position="456"/>
    </location>
</feature>
<dbReference type="PANTHER" id="PTHR30287">
    <property type="entry name" value="MEMBRANE COMPONENT OF PREDICTED ABC SUPERFAMILY METABOLITE UPTAKE TRANSPORTER"/>
    <property type="match status" value="1"/>
</dbReference>
<dbReference type="InterPro" id="IPR025857">
    <property type="entry name" value="MacB_PCD"/>
</dbReference>
<gene>
    <name evidence="9" type="ORF">AVDCRST_MAG95-1791</name>
</gene>
<evidence type="ECO:0000313" key="9">
    <source>
        <dbReference type="EMBL" id="CAA9249276.1"/>
    </source>
</evidence>
<evidence type="ECO:0000256" key="3">
    <source>
        <dbReference type="ARBA" id="ARBA00022692"/>
    </source>
</evidence>
<dbReference type="EMBL" id="CADCTJ010000559">
    <property type="protein sequence ID" value="CAA9249276.1"/>
    <property type="molecule type" value="Genomic_DNA"/>
</dbReference>
<dbReference type="InterPro" id="IPR038766">
    <property type="entry name" value="Membrane_comp_ABC_pdt"/>
</dbReference>
<evidence type="ECO:0000259" key="7">
    <source>
        <dbReference type="Pfam" id="PF02687"/>
    </source>
</evidence>
<feature type="domain" description="MacB-like periplasmic core" evidence="8">
    <location>
        <begin position="31"/>
        <end position="232"/>
    </location>
</feature>
<evidence type="ECO:0000256" key="2">
    <source>
        <dbReference type="ARBA" id="ARBA00022475"/>
    </source>
</evidence>
<feature type="domain" description="ABC3 transporter permease C-terminal" evidence="7">
    <location>
        <begin position="268"/>
        <end position="387"/>
    </location>
</feature>
<feature type="transmembrane region" description="Helical" evidence="6">
    <location>
        <begin position="483"/>
        <end position="502"/>
    </location>
</feature>
<evidence type="ECO:0000259" key="8">
    <source>
        <dbReference type="Pfam" id="PF12704"/>
    </source>
</evidence>
<dbReference type="Pfam" id="PF02687">
    <property type="entry name" value="FtsX"/>
    <property type="match status" value="2"/>
</dbReference>
<reference evidence="9" key="1">
    <citation type="submission" date="2020-02" db="EMBL/GenBank/DDBJ databases">
        <authorList>
            <person name="Meier V. D."/>
        </authorList>
    </citation>
    <scope>NUCLEOTIDE SEQUENCE</scope>
    <source>
        <strain evidence="9">AVDCRST_MAG95</strain>
    </source>
</reference>
<keyword evidence="2" id="KW-1003">Cell membrane</keyword>
<evidence type="ECO:0000256" key="6">
    <source>
        <dbReference type="SAM" id="Phobius"/>
    </source>
</evidence>
<feature type="transmembrane region" description="Helical" evidence="6">
    <location>
        <begin position="355"/>
        <end position="383"/>
    </location>
</feature>
<keyword evidence="5 6" id="KW-0472">Membrane</keyword>
<evidence type="ECO:0000256" key="1">
    <source>
        <dbReference type="ARBA" id="ARBA00004651"/>
    </source>
</evidence>
<dbReference type="AlphaFoldDB" id="A0A6J4IG29"/>
<evidence type="ECO:0000256" key="4">
    <source>
        <dbReference type="ARBA" id="ARBA00022989"/>
    </source>
</evidence>
<comment type="subcellular location">
    <subcellularLocation>
        <location evidence="1">Cell membrane</location>
        <topology evidence="1">Multi-pass membrane protein</topology>
    </subcellularLocation>
</comment>
<accession>A0A6J4IG29</accession>
<dbReference type="PANTHER" id="PTHR30287:SF1">
    <property type="entry name" value="INNER MEMBRANE PROTEIN"/>
    <property type="match status" value="1"/>
</dbReference>
<dbReference type="Pfam" id="PF12704">
    <property type="entry name" value="MacB_PCD"/>
    <property type="match status" value="1"/>
</dbReference>
<sequence>MDRIIVKPTLQFNWLLKMAWRDSRRNRSRLLLFVSSIILGIAALVAIQSFSENLTDDIDDQAKTLLGADLGVYSNQLVSKPMQAKLRKLGGQQARESYFASMVLFPKNNGSRLVQVRALQGDYPFYGAIETTPARAAQTFRNGRQALVDKTVLLQFNAKPGDSIKIGNLTFLITGILNKVPGQAGITASMAPAVYIPMQYLNQTGLLQKGSRINYRYYFQFPAATNVEKLIKPLEAQFEKEGINYETVASKKVNTGEAFGDLTRFLTLVGFVSLLLGCVGVASAVHIYIKEKIQTIAILRCLGAQGKQAFVIYLIQILAMGLLGSIIGAGIGTLVQRALPAIFADFLPIAITVSVSWKAILLGIVTGIFISLLFALLPLISIRNISPLNTLRASFEGVNLRPDAWRWGVYLLILAFILSFAAWQMDTWQQAAYFTGSLALAFLVLAGMAWLLMWLVRRFFPVSWSYLWRQSIANLYRPNNQTLILIVSIGLGTGLIATLYFIQSLLIGQVTLSGSGNQPNMVLFDIQSNQQAQVAALTRQYKLPLLQQVPIVTMRLEKINGRSDPKQWSDSTQRPSNWAFTREYRVTYRDSLISSEKIVKGKWHSTATGLDDTIYVSLDENYANRMHVKLGDTLLFNVQGAPIQTIIGSLRKVDWNRIQSNFLVLFPKGILEEAPQFHVIATQVNSNQAAADFQRALVTQFPNVSVIDLALILTTLDDILSKIAFVIRFMAGFSIATGLLVLIGSVLISKFQRVQESVLLRTLGASRRQIFIITALEYFFLGALAAATGLALAIGGSWALARYSFEMPFTPNWQPAMILFCVVTLLTVFIGLLNSRGILNRPPLEVLRNEVA</sequence>
<feature type="transmembrane region" description="Helical" evidence="6">
    <location>
        <begin position="265"/>
        <end position="289"/>
    </location>
</feature>
<feature type="transmembrane region" description="Helical" evidence="6">
    <location>
        <begin position="813"/>
        <end position="833"/>
    </location>
</feature>
<protein>
    <submittedName>
        <fullName evidence="9">ABC transporter, fused permease protein</fullName>
    </submittedName>
</protein>
<dbReference type="GO" id="GO:0005886">
    <property type="term" value="C:plasma membrane"/>
    <property type="evidence" value="ECO:0007669"/>
    <property type="project" value="UniProtKB-SubCell"/>
</dbReference>
<feature type="domain" description="ABC3 transporter permease C-terminal" evidence="7">
    <location>
        <begin position="729"/>
        <end position="843"/>
    </location>
</feature>
<keyword evidence="4 6" id="KW-1133">Transmembrane helix</keyword>
<feature type="transmembrane region" description="Helical" evidence="6">
    <location>
        <begin position="404"/>
        <end position="425"/>
    </location>
</feature>
<feature type="transmembrane region" description="Helical" evidence="6">
    <location>
        <begin position="725"/>
        <end position="749"/>
    </location>
</feature>
<feature type="transmembrane region" description="Helical" evidence="6">
    <location>
        <begin position="310"/>
        <end position="335"/>
    </location>
</feature>
<keyword evidence="3 6" id="KW-0812">Transmembrane</keyword>
<name>A0A6J4IG29_9BACT</name>
<feature type="transmembrane region" description="Helical" evidence="6">
    <location>
        <begin position="770"/>
        <end position="801"/>
    </location>
</feature>
<organism evidence="9">
    <name type="scientific">uncultured Adhaeribacter sp</name>
    <dbReference type="NCBI Taxonomy" id="448109"/>
    <lineage>
        <taxon>Bacteria</taxon>
        <taxon>Pseudomonadati</taxon>
        <taxon>Bacteroidota</taxon>
        <taxon>Cytophagia</taxon>
        <taxon>Cytophagales</taxon>
        <taxon>Hymenobacteraceae</taxon>
        <taxon>Adhaeribacter</taxon>
        <taxon>environmental samples</taxon>
    </lineage>
</organism>
<evidence type="ECO:0000256" key="5">
    <source>
        <dbReference type="ARBA" id="ARBA00023136"/>
    </source>
</evidence>
<feature type="transmembrane region" description="Helical" evidence="6">
    <location>
        <begin position="30"/>
        <end position="50"/>
    </location>
</feature>